<dbReference type="SUPFAM" id="SSF53335">
    <property type="entry name" value="S-adenosyl-L-methionine-dependent methyltransferases"/>
    <property type="match status" value="1"/>
</dbReference>
<reference evidence="2 3" key="1">
    <citation type="submission" date="2018-04" db="EMBL/GenBank/DDBJ databases">
        <title>Genomic Encyclopedia of Archaeal and Bacterial Type Strains, Phase II (KMG-II): from individual species to whole genera.</title>
        <authorList>
            <person name="Goeker M."/>
        </authorList>
    </citation>
    <scope>NUCLEOTIDE SEQUENCE [LARGE SCALE GENOMIC DNA]</scope>
    <source>
        <strain evidence="2 3">DSM 23082</strain>
    </source>
</reference>
<dbReference type="PANTHER" id="PTHR12843:SF5">
    <property type="entry name" value="EEF1A LYSINE METHYLTRANSFERASE 2"/>
    <property type="match status" value="1"/>
</dbReference>
<dbReference type="InterPro" id="IPR041698">
    <property type="entry name" value="Methyltransf_25"/>
</dbReference>
<protein>
    <recommendedName>
        <fullName evidence="1">Methyltransferase domain-containing protein</fullName>
    </recommendedName>
</protein>
<dbReference type="Gene3D" id="3.40.50.150">
    <property type="entry name" value="Vaccinia Virus protein VP39"/>
    <property type="match status" value="1"/>
</dbReference>
<accession>A0A2T6AH27</accession>
<dbReference type="GO" id="GO:0016279">
    <property type="term" value="F:protein-lysine N-methyltransferase activity"/>
    <property type="evidence" value="ECO:0007669"/>
    <property type="project" value="TreeGrafter"/>
</dbReference>
<dbReference type="Pfam" id="PF13649">
    <property type="entry name" value="Methyltransf_25"/>
    <property type="match status" value="1"/>
</dbReference>
<sequence length="242" mass="27743">MSKIDTSKRTDESEIMDDFDLQGEELGKTLNDLDNINAWLGGNQITINGIKKLLEGTTEQSTIKIADIGCGNGAMLRKLAKWGKRNKYNLELTGIDANTHAIKLGEDLSSDYSEIGFKVLNIFSDDFKAMEFDIILCTLTLHHFKDEQIIDLLRQLYDQSNLGIVINDLHRSSAAYILFKAFCAVFVNNEIARKDGLVSILRGFKKEDIIKYKDQLPGEKHFINWKWAFRYQWIIEKEKDNL</sequence>
<dbReference type="AlphaFoldDB" id="A0A2T6AH27"/>
<dbReference type="EMBL" id="QBKQ01000002">
    <property type="protein sequence ID" value="PTX43082.1"/>
    <property type="molecule type" value="Genomic_DNA"/>
</dbReference>
<evidence type="ECO:0000259" key="1">
    <source>
        <dbReference type="Pfam" id="PF13649"/>
    </source>
</evidence>
<dbReference type="RefSeq" id="WP_108171540.1">
    <property type="nucleotide sequence ID" value="NZ_QBKQ01000002.1"/>
</dbReference>
<proteinExistence type="predicted"/>
<gene>
    <name evidence="2" type="ORF">C8P64_1608</name>
</gene>
<dbReference type="GO" id="GO:0005737">
    <property type="term" value="C:cytoplasm"/>
    <property type="evidence" value="ECO:0007669"/>
    <property type="project" value="TreeGrafter"/>
</dbReference>
<organism evidence="2 3">
    <name type="scientific">Christiangramia gaetbulicola</name>
    <dbReference type="NCBI Taxonomy" id="703340"/>
    <lineage>
        <taxon>Bacteria</taxon>
        <taxon>Pseudomonadati</taxon>
        <taxon>Bacteroidota</taxon>
        <taxon>Flavobacteriia</taxon>
        <taxon>Flavobacteriales</taxon>
        <taxon>Flavobacteriaceae</taxon>
        <taxon>Christiangramia</taxon>
    </lineage>
</organism>
<dbReference type="Proteomes" id="UP000244174">
    <property type="component" value="Unassembled WGS sequence"/>
</dbReference>
<evidence type="ECO:0000313" key="3">
    <source>
        <dbReference type="Proteomes" id="UP000244174"/>
    </source>
</evidence>
<dbReference type="PANTHER" id="PTHR12843">
    <property type="entry name" value="PROTEIN-LYSINE N-METHYLTRANSFERASE METTL10"/>
    <property type="match status" value="1"/>
</dbReference>
<dbReference type="InterPro" id="IPR029063">
    <property type="entry name" value="SAM-dependent_MTases_sf"/>
</dbReference>
<dbReference type="CDD" id="cd02440">
    <property type="entry name" value="AdoMet_MTases"/>
    <property type="match status" value="1"/>
</dbReference>
<evidence type="ECO:0000313" key="2">
    <source>
        <dbReference type="EMBL" id="PTX43082.1"/>
    </source>
</evidence>
<comment type="caution">
    <text evidence="2">The sequence shown here is derived from an EMBL/GenBank/DDBJ whole genome shotgun (WGS) entry which is preliminary data.</text>
</comment>
<dbReference type="OrthoDB" id="9800454at2"/>
<name>A0A2T6AH27_9FLAO</name>
<feature type="domain" description="Methyltransferase" evidence="1">
    <location>
        <begin position="65"/>
        <end position="157"/>
    </location>
</feature>
<keyword evidence="3" id="KW-1185">Reference proteome</keyword>